<comment type="caution">
    <text evidence="2">The sequence shown here is derived from an EMBL/GenBank/DDBJ whole genome shotgun (WGS) entry which is preliminary data.</text>
</comment>
<evidence type="ECO:0000313" key="3">
    <source>
        <dbReference type="Proteomes" id="UP001231616"/>
    </source>
</evidence>
<accession>A0ABT9GYJ3</accession>
<protein>
    <submittedName>
        <fullName evidence="2">Cellulose-binding family II protein</fullName>
    </submittedName>
</protein>
<dbReference type="EMBL" id="JAUZVZ010000009">
    <property type="protein sequence ID" value="MDP4536132.1"/>
    <property type="molecule type" value="Genomic_DNA"/>
</dbReference>
<gene>
    <name evidence="2" type="ORF">Q3O60_08030</name>
</gene>
<evidence type="ECO:0000313" key="2">
    <source>
        <dbReference type="EMBL" id="MDP4536132.1"/>
    </source>
</evidence>
<sequence>MLISPILSLLLLSSSPIQLGTNVPVTSPNNASRQVHCILQQLRMPYQLQTLPWLRARQEVRMQRLDGYFTAILLAEMQHYGELSAPMFLENWYWFTHPDSIGKSDDTIVYGVIRGSHQANWYEFTGIKPAVEVNTLSELMQVLQRQRIDKVLLDLEDFAFAAEQLAIDARSYRRDFFRYVPLGLFVSYQFLQQHPEFLSQFNQHIHTCAQAPFALSPIEQEQILQLLLTPIKQLASSTAVIEGVLASNTKPMPPTQLHAKDQQWIDEVEQMEPQLGRRMLQQPLSQFLQQWQQQQAGLVNEIIVTDQQGKNVAISAITSDYWQGNEAKFLNVFQQDKDYFLDAVVFDASTQRFQVQLSLAIVDEAGQHSGVLTVGIDVEQALRRNNY</sequence>
<keyword evidence="1" id="KW-0732">Signal</keyword>
<feature type="signal peptide" evidence="1">
    <location>
        <begin position="1"/>
        <end position="19"/>
    </location>
</feature>
<reference evidence="2 3" key="1">
    <citation type="submission" date="2023-08" db="EMBL/GenBank/DDBJ databases">
        <authorList>
            <person name="Joshi A."/>
            <person name="Thite S."/>
        </authorList>
    </citation>
    <scope>NUCLEOTIDE SEQUENCE [LARGE SCALE GENOMIC DNA]</scope>
    <source>
        <strain evidence="2 3">AC40</strain>
    </source>
</reference>
<keyword evidence="3" id="KW-1185">Reference proteome</keyword>
<proteinExistence type="predicted"/>
<dbReference type="SUPFAM" id="SSF53850">
    <property type="entry name" value="Periplasmic binding protein-like II"/>
    <property type="match status" value="1"/>
</dbReference>
<dbReference type="Proteomes" id="UP001231616">
    <property type="component" value="Unassembled WGS sequence"/>
</dbReference>
<name>A0ABT9GYJ3_9GAMM</name>
<organism evidence="2 3">
    <name type="scientific">Alkalimonas collagenimarina</name>
    <dbReference type="NCBI Taxonomy" id="400390"/>
    <lineage>
        <taxon>Bacteria</taxon>
        <taxon>Pseudomonadati</taxon>
        <taxon>Pseudomonadota</taxon>
        <taxon>Gammaproteobacteria</taxon>
        <taxon>Alkalimonas</taxon>
    </lineage>
</organism>
<feature type="chain" id="PRO_5046470426" evidence="1">
    <location>
        <begin position="20"/>
        <end position="387"/>
    </location>
</feature>
<evidence type="ECO:0000256" key="1">
    <source>
        <dbReference type="SAM" id="SignalP"/>
    </source>
</evidence>
<dbReference type="RefSeq" id="WP_305893397.1">
    <property type="nucleotide sequence ID" value="NZ_JAUZVZ010000009.1"/>
</dbReference>